<feature type="compositionally biased region" description="Basic and acidic residues" evidence="1">
    <location>
        <begin position="329"/>
        <end position="340"/>
    </location>
</feature>
<evidence type="ECO:0000256" key="1">
    <source>
        <dbReference type="SAM" id="MobiDB-lite"/>
    </source>
</evidence>
<evidence type="ECO:0000313" key="2">
    <source>
        <dbReference type="EMBL" id="BAJ99928.1"/>
    </source>
</evidence>
<sequence>MLLPLSIVSGQNARKGDATDFSRLMIEAVSANSPMGAREEIVELYGEYMALKPPLDPREVLRFYGTHGRSLVKMALDGKASKVERQVEDLKTVVRDAISLWEKREEGVSESKVIPDFCHALLSKTLETALRKDYRIDHDVARTIEVFLYAVYQCHEFKDRRKELKSIDKDDLKELRSDSRSLVRNANGQIEKELYQNIRDMAEDLSDPKVKLAKIVPSWTLKMEPSRSPPAVARPGQQSENATRIGKAEKSNVPILKSVTETREPHPEPVKSPLTAKEAPSSMPTGPSVGLKIRAQSSGRGLPIEHAQPNVNGSQNTAGDMPSVTRPAQTEKSEKSHRPSDSIPPTSAREDSHLDLASRLSTSSSKIHKEPTQTTSVRGKSQMGQSNDQSSHAGKELLGPPSSVSQAGKELLGPPMSDSQAGQELLGLNTKGAVGSVSQPGQQRMNGKPSPIIGESSKPSRSLLDRMGPLASSGGKRGRPEPEPSSRPSLMSRLSTATADSPMLKKTRSDVPDSIDAKANAVSNEGGRSLFSRMSRSEAPPSTPPVIIPRSIEPAAPGTGLSTRSFAVERQGGHLSIIGRAAGSSETPTPKEGNDFFSIKHRASEGGTPLTPLDSIEKGQNGMSIRSISSRPPVDDSDQDVVRKGRGFQKDPEDVNMDFTPPPSTGVKRASLKKGAKYRL</sequence>
<feature type="compositionally biased region" description="Polar residues" evidence="1">
    <location>
        <begin position="372"/>
        <end position="392"/>
    </location>
</feature>
<feature type="compositionally biased region" description="Low complexity" evidence="1">
    <location>
        <begin position="486"/>
        <end position="495"/>
    </location>
</feature>
<accession>F2DXV7</accession>
<organism evidence="2">
    <name type="scientific">Hordeum vulgare subsp. vulgare</name>
    <name type="common">Domesticated barley</name>
    <dbReference type="NCBI Taxonomy" id="112509"/>
    <lineage>
        <taxon>Eukaryota</taxon>
        <taxon>Viridiplantae</taxon>
        <taxon>Streptophyta</taxon>
        <taxon>Embryophyta</taxon>
        <taxon>Tracheophyta</taxon>
        <taxon>Spermatophyta</taxon>
        <taxon>Magnoliopsida</taxon>
        <taxon>Liliopsida</taxon>
        <taxon>Poales</taxon>
        <taxon>Poaceae</taxon>
        <taxon>BOP clade</taxon>
        <taxon>Pooideae</taxon>
        <taxon>Triticodae</taxon>
        <taxon>Triticeae</taxon>
        <taxon>Hordeinae</taxon>
        <taxon>Hordeum</taxon>
    </lineage>
</organism>
<dbReference type="EMBL" id="AK368725">
    <property type="protein sequence ID" value="BAJ99928.1"/>
    <property type="molecule type" value="mRNA"/>
</dbReference>
<feature type="compositionally biased region" description="Basic residues" evidence="1">
    <location>
        <begin position="670"/>
        <end position="680"/>
    </location>
</feature>
<feature type="region of interest" description="Disordered" evidence="1">
    <location>
        <begin position="223"/>
        <end position="561"/>
    </location>
</feature>
<feature type="compositionally biased region" description="Basic and acidic residues" evidence="1">
    <location>
        <begin position="260"/>
        <end position="269"/>
    </location>
</feature>
<feature type="compositionally biased region" description="Polar residues" evidence="1">
    <location>
        <begin position="309"/>
        <end position="318"/>
    </location>
</feature>
<feature type="compositionally biased region" description="Basic and acidic residues" evidence="1">
    <location>
        <begin position="640"/>
        <end position="653"/>
    </location>
</feature>
<protein>
    <submittedName>
        <fullName evidence="2">Predicted protein</fullName>
    </submittedName>
</protein>
<name>F2DXV7_HORVV</name>
<feature type="compositionally biased region" description="Polar residues" evidence="1">
    <location>
        <begin position="621"/>
        <end position="630"/>
    </location>
</feature>
<feature type="region of interest" description="Disordered" evidence="1">
    <location>
        <begin position="602"/>
        <end position="680"/>
    </location>
</feature>
<dbReference type="AlphaFoldDB" id="F2DXV7"/>
<reference evidence="2" key="1">
    <citation type="journal article" date="2011" name="Plant Physiol.">
        <title>Comprehensive sequence analysis of 24,783 barley full-length cDNAs derived from 12 clone libraries.</title>
        <authorList>
            <person name="Matsumoto T."/>
            <person name="Tanaka T."/>
            <person name="Sakai H."/>
            <person name="Amano N."/>
            <person name="Kanamori H."/>
            <person name="Kurita K."/>
            <person name="Kikuta A."/>
            <person name="Kamiya K."/>
            <person name="Yamamoto M."/>
            <person name="Ikawa H."/>
            <person name="Fujii N."/>
            <person name="Hori K."/>
            <person name="Itoh T."/>
            <person name="Sato K."/>
        </authorList>
    </citation>
    <scope>NUCLEOTIDE SEQUENCE</scope>
    <source>
        <tissue evidence="2">Shoot and root</tissue>
    </source>
</reference>
<proteinExistence type="evidence at transcript level"/>
<feature type="compositionally biased region" description="Polar residues" evidence="1">
    <location>
        <begin position="436"/>
        <end position="445"/>
    </location>
</feature>